<name>A0A1L9RML2_ASPWE</name>
<reference evidence="2" key="1">
    <citation type="journal article" date="2017" name="Genome Biol.">
        <title>Comparative genomics reveals high biological diversity and specific adaptations in the industrially and medically important fungal genus Aspergillus.</title>
        <authorList>
            <person name="de Vries R.P."/>
            <person name="Riley R."/>
            <person name="Wiebenga A."/>
            <person name="Aguilar-Osorio G."/>
            <person name="Amillis S."/>
            <person name="Uchima C.A."/>
            <person name="Anderluh G."/>
            <person name="Asadollahi M."/>
            <person name="Askin M."/>
            <person name="Barry K."/>
            <person name="Battaglia E."/>
            <person name="Bayram O."/>
            <person name="Benocci T."/>
            <person name="Braus-Stromeyer S.A."/>
            <person name="Caldana C."/>
            <person name="Canovas D."/>
            <person name="Cerqueira G.C."/>
            <person name="Chen F."/>
            <person name="Chen W."/>
            <person name="Choi C."/>
            <person name="Clum A."/>
            <person name="Dos Santos R.A."/>
            <person name="Damasio A.R."/>
            <person name="Diallinas G."/>
            <person name="Emri T."/>
            <person name="Fekete E."/>
            <person name="Flipphi M."/>
            <person name="Freyberg S."/>
            <person name="Gallo A."/>
            <person name="Gournas C."/>
            <person name="Habgood R."/>
            <person name="Hainaut M."/>
            <person name="Harispe M.L."/>
            <person name="Henrissat B."/>
            <person name="Hilden K.S."/>
            <person name="Hope R."/>
            <person name="Hossain A."/>
            <person name="Karabika E."/>
            <person name="Karaffa L."/>
            <person name="Karanyi Z."/>
            <person name="Krasevec N."/>
            <person name="Kuo A."/>
            <person name="Kusch H."/>
            <person name="LaButti K."/>
            <person name="Lagendijk E.L."/>
            <person name="Lapidus A."/>
            <person name="Levasseur A."/>
            <person name="Lindquist E."/>
            <person name="Lipzen A."/>
            <person name="Logrieco A.F."/>
            <person name="MacCabe A."/>
            <person name="Maekelae M.R."/>
            <person name="Malavazi I."/>
            <person name="Melin P."/>
            <person name="Meyer V."/>
            <person name="Mielnichuk N."/>
            <person name="Miskei M."/>
            <person name="Molnar A.P."/>
            <person name="Mule G."/>
            <person name="Ngan C.Y."/>
            <person name="Orejas M."/>
            <person name="Orosz E."/>
            <person name="Ouedraogo J.P."/>
            <person name="Overkamp K.M."/>
            <person name="Park H.-S."/>
            <person name="Perrone G."/>
            <person name="Piumi F."/>
            <person name="Punt P.J."/>
            <person name="Ram A.F."/>
            <person name="Ramon A."/>
            <person name="Rauscher S."/>
            <person name="Record E."/>
            <person name="Riano-Pachon D.M."/>
            <person name="Robert V."/>
            <person name="Roehrig J."/>
            <person name="Ruller R."/>
            <person name="Salamov A."/>
            <person name="Salih N.S."/>
            <person name="Samson R.A."/>
            <person name="Sandor E."/>
            <person name="Sanguinetti M."/>
            <person name="Schuetze T."/>
            <person name="Sepcic K."/>
            <person name="Shelest E."/>
            <person name="Sherlock G."/>
            <person name="Sophianopoulou V."/>
            <person name="Squina F.M."/>
            <person name="Sun H."/>
            <person name="Susca A."/>
            <person name="Todd R.B."/>
            <person name="Tsang A."/>
            <person name="Unkles S.E."/>
            <person name="van de Wiele N."/>
            <person name="van Rossen-Uffink D."/>
            <person name="Oliveira J.V."/>
            <person name="Vesth T.C."/>
            <person name="Visser J."/>
            <person name="Yu J.-H."/>
            <person name="Zhou M."/>
            <person name="Andersen M.R."/>
            <person name="Archer D.B."/>
            <person name="Baker S.E."/>
            <person name="Benoit I."/>
            <person name="Brakhage A.A."/>
            <person name="Braus G.H."/>
            <person name="Fischer R."/>
            <person name="Frisvad J.C."/>
            <person name="Goldman G.H."/>
            <person name="Houbraken J."/>
            <person name="Oakley B."/>
            <person name="Pocsi I."/>
            <person name="Scazzocchio C."/>
            <person name="Seiboth B."/>
            <person name="vanKuyk P.A."/>
            <person name="Wortman J."/>
            <person name="Dyer P.S."/>
            <person name="Grigoriev I.V."/>
        </authorList>
    </citation>
    <scope>NUCLEOTIDE SEQUENCE [LARGE SCALE GENOMIC DNA]</scope>
    <source>
        <strain evidence="2">DTO 134E9</strain>
    </source>
</reference>
<protein>
    <submittedName>
        <fullName evidence="1">Uncharacterized protein</fullName>
    </submittedName>
</protein>
<accession>A0A1L9RML2</accession>
<dbReference type="AlphaFoldDB" id="A0A1L9RML2"/>
<organism evidence="1 2">
    <name type="scientific">Aspergillus wentii DTO 134E9</name>
    <dbReference type="NCBI Taxonomy" id="1073089"/>
    <lineage>
        <taxon>Eukaryota</taxon>
        <taxon>Fungi</taxon>
        <taxon>Dikarya</taxon>
        <taxon>Ascomycota</taxon>
        <taxon>Pezizomycotina</taxon>
        <taxon>Eurotiomycetes</taxon>
        <taxon>Eurotiomycetidae</taxon>
        <taxon>Eurotiales</taxon>
        <taxon>Aspergillaceae</taxon>
        <taxon>Aspergillus</taxon>
        <taxon>Aspergillus subgen. Cremei</taxon>
    </lineage>
</organism>
<evidence type="ECO:0000313" key="2">
    <source>
        <dbReference type="Proteomes" id="UP000184383"/>
    </source>
</evidence>
<evidence type="ECO:0000313" key="1">
    <source>
        <dbReference type="EMBL" id="OJJ36123.1"/>
    </source>
</evidence>
<dbReference type="EMBL" id="KV878212">
    <property type="protein sequence ID" value="OJJ36123.1"/>
    <property type="molecule type" value="Genomic_DNA"/>
</dbReference>
<keyword evidence="2" id="KW-1185">Reference proteome</keyword>
<dbReference type="VEuPathDB" id="FungiDB:ASPWEDRAFT_41359"/>
<gene>
    <name evidence="1" type="ORF">ASPWEDRAFT_41359</name>
</gene>
<dbReference type="Proteomes" id="UP000184383">
    <property type="component" value="Unassembled WGS sequence"/>
</dbReference>
<dbReference type="GeneID" id="63751385"/>
<sequence>MQENHSAVSTVLHSRTRVSGFIFRQSGCRSRQSRTWSVAIALNTLFELYINSGYDLISNTLSLHISYIDT</sequence>
<dbReference type="RefSeq" id="XP_040689799.1">
    <property type="nucleotide sequence ID" value="XM_040835537.1"/>
</dbReference>
<proteinExistence type="predicted"/>